<name>A0A176QA95_9MICO</name>
<evidence type="ECO:0008006" key="7">
    <source>
        <dbReference type="Google" id="ProtNLM"/>
    </source>
</evidence>
<dbReference type="PROSITE" id="PS00045">
    <property type="entry name" value="HISTONE_LIKE"/>
    <property type="match status" value="1"/>
</dbReference>
<feature type="compositionally biased region" description="Low complexity" evidence="4">
    <location>
        <begin position="127"/>
        <end position="175"/>
    </location>
</feature>
<keyword evidence="6" id="KW-1185">Reference proteome</keyword>
<organism evidence="5 6">
    <name type="scientific">Janibacter melonis</name>
    <dbReference type="NCBI Taxonomy" id="262209"/>
    <lineage>
        <taxon>Bacteria</taxon>
        <taxon>Bacillati</taxon>
        <taxon>Actinomycetota</taxon>
        <taxon>Actinomycetes</taxon>
        <taxon>Micrococcales</taxon>
        <taxon>Intrasporangiaceae</taxon>
        <taxon>Janibacter</taxon>
    </lineage>
</organism>
<dbReference type="SMART" id="SM00411">
    <property type="entry name" value="BHL"/>
    <property type="match status" value="1"/>
</dbReference>
<feature type="region of interest" description="Disordered" evidence="4">
    <location>
        <begin position="125"/>
        <end position="205"/>
    </location>
</feature>
<dbReference type="PRINTS" id="PR01727">
    <property type="entry name" value="DNABINDINGHU"/>
</dbReference>
<evidence type="ECO:0000256" key="2">
    <source>
        <dbReference type="ARBA" id="ARBA00023125"/>
    </source>
</evidence>
<accession>A0A176QA95</accession>
<dbReference type="GO" id="GO:0030527">
    <property type="term" value="F:structural constituent of chromatin"/>
    <property type="evidence" value="ECO:0007669"/>
    <property type="project" value="InterPro"/>
</dbReference>
<dbReference type="GO" id="GO:0005829">
    <property type="term" value="C:cytosol"/>
    <property type="evidence" value="ECO:0007669"/>
    <property type="project" value="TreeGrafter"/>
</dbReference>
<sequence length="205" mass="20198">MNKAELIKSIEASLGSRKAATDALDAVLDAIVREVSKGGKVAITGFGTFEKAARAARTGRNPQTGEPVKIPKTSVPRFKAATSFKGYVANPTSLPKAAPAVARAAAGTVASAVDTAAKVAGLGGGAAARRSSAATSSASKSTGSKSAAPKKTASKSTAAKSAPAKKTASTSTAKKTPAKKTPAKKTSSGTAKTTPAKKAAKKSAS</sequence>
<dbReference type="RefSeq" id="WP_068274537.1">
    <property type="nucleotide sequence ID" value="NZ_LQZG01000003.1"/>
</dbReference>
<dbReference type="Proteomes" id="UP000076976">
    <property type="component" value="Unassembled WGS sequence"/>
</dbReference>
<dbReference type="PANTHER" id="PTHR33175">
    <property type="entry name" value="DNA-BINDING PROTEIN HU"/>
    <property type="match status" value="1"/>
</dbReference>
<comment type="similarity">
    <text evidence="3">Belongs to the bacterial histone-like protein family.</text>
</comment>
<dbReference type="PANTHER" id="PTHR33175:SF3">
    <property type="entry name" value="DNA-BINDING PROTEIN HU-BETA"/>
    <property type="match status" value="1"/>
</dbReference>
<feature type="compositionally biased region" description="Low complexity" evidence="4">
    <location>
        <begin position="184"/>
        <end position="197"/>
    </location>
</feature>
<keyword evidence="2" id="KW-0238">DNA-binding</keyword>
<dbReference type="Pfam" id="PF00216">
    <property type="entry name" value="Bac_DNA_binding"/>
    <property type="match status" value="1"/>
</dbReference>
<evidence type="ECO:0000313" key="6">
    <source>
        <dbReference type="Proteomes" id="UP000076976"/>
    </source>
</evidence>
<evidence type="ECO:0000256" key="1">
    <source>
        <dbReference type="ARBA" id="ARBA00023067"/>
    </source>
</evidence>
<dbReference type="GO" id="GO:0003677">
    <property type="term" value="F:DNA binding"/>
    <property type="evidence" value="ECO:0007669"/>
    <property type="project" value="UniProtKB-KW"/>
</dbReference>
<dbReference type="STRING" id="262209.AWH69_09320"/>
<dbReference type="SUPFAM" id="SSF47729">
    <property type="entry name" value="IHF-like DNA-binding proteins"/>
    <property type="match status" value="1"/>
</dbReference>
<dbReference type="AlphaFoldDB" id="A0A176QA95"/>
<dbReference type="InterPro" id="IPR020816">
    <property type="entry name" value="Histone-like_DNA-bd_CS"/>
</dbReference>
<keyword evidence="1" id="KW-0226">DNA condensation</keyword>
<dbReference type="CDD" id="cd13831">
    <property type="entry name" value="HU"/>
    <property type="match status" value="1"/>
</dbReference>
<protein>
    <recommendedName>
        <fullName evidence="7">DNA-binding protein</fullName>
    </recommendedName>
</protein>
<evidence type="ECO:0000256" key="4">
    <source>
        <dbReference type="SAM" id="MobiDB-lite"/>
    </source>
</evidence>
<dbReference type="EMBL" id="LQZG01000003">
    <property type="protein sequence ID" value="OAB86652.1"/>
    <property type="molecule type" value="Genomic_DNA"/>
</dbReference>
<reference evidence="5 6" key="1">
    <citation type="submission" date="2016-01" db="EMBL/GenBank/DDBJ databases">
        <title>Janibacter melonis strain CD11_4 genome sequencing and assembly.</title>
        <authorList>
            <person name="Nair G.R."/>
            <person name="Kaur G."/>
            <person name="Chander A.M."/>
            <person name="Mayilraj S."/>
        </authorList>
    </citation>
    <scope>NUCLEOTIDE SEQUENCE [LARGE SCALE GENOMIC DNA]</scope>
    <source>
        <strain evidence="5 6">CD11-4</strain>
    </source>
</reference>
<evidence type="ECO:0000256" key="3">
    <source>
        <dbReference type="RuleBase" id="RU003939"/>
    </source>
</evidence>
<dbReference type="Gene3D" id="4.10.520.10">
    <property type="entry name" value="IHF-like DNA-binding proteins"/>
    <property type="match status" value="1"/>
</dbReference>
<dbReference type="GO" id="GO:0030261">
    <property type="term" value="P:chromosome condensation"/>
    <property type="evidence" value="ECO:0007669"/>
    <property type="project" value="UniProtKB-KW"/>
</dbReference>
<gene>
    <name evidence="5" type="ORF">AWH69_09320</name>
</gene>
<proteinExistence type="inferred from homology"/>
<comment type="caution">
    <text evidence="5">The sequence shown here is derived from an EMBL/GenBank/DDBJ whole genome shotgun (WGS) entry which is preliminary data.</text>
</comment>
<evidence type="ECO:0000313" key="5">
    <source>
        <dbReference type="EMBL" id="OAB86652.1"/>
    </source>
</evidence>
<dbReference type="InterPro" id="IPR010992">
    <property type="entry name" value="IHF-like_DNA-bd_dom_sf"/>
</dbReference>
<dbReference type="InterPro" id="IPR000119">
    <property type="entry name" value="Hist_DNA-bd"/>
</dbReference>